<evidence type="ECO:0000259" key="11">
    <source>
        <dbReference type="Pfam" id="PF08436"/>
    </source>
</evidence>
<dbReference type="InterPro" id="IPR036169">
    <property type="entry name" value="DXPR_C_sf"/>
</dbReference>
<feature type="domain" description="1-deoxy-D-xylulose 5-phosphate reductoisomerase N-terminal" evidence="10">
    <location>
        <begin position="5"/>
        <end position="131"/>
    </location>
</feature>
<keyword evidence="3 9" id="KW-0479">Metal-binding</keyword>
<evidence type="ECO:0000256" key="6">
    <source>
        <dbReference type="ARBA" id="ARBA00023211"/>
    </source>
</evidence>
<evidence type="ECO:0000256" key="9">
    <source>
        <dbReference type="HAMAP-Rule" id="MF_00183"/>
    </source>
</evidence>
<dbReference type="Pfam" id="PF13288">
    <property type="entry name" value="DXPR_C"/>
    <property type="match status" value="1"/>
</dbReference>
<feature type="binding site" evidence="9">
    <location>
        <position position="149"/>
    </location>
    <ligand>
        <name>Mn(2+)</name>
        <dbReference type="ChEBI" id="CHEBI:29035"/>
    </ligand>
</feature>
<feature type="binding site" evidence="9">
    <location>
        <position position="12"/>
    </location>
    <ligand>
        <name>NADPH</name>
        <dbReference type="ChEBI" id="CHEBI:57783"/>
    </ligand>
</feature>
<dbReference type="STRING" id="1851148.SMSP2_01594"/>
<protein>
    <recommendedName>
        <fullName evidence="9">1-deoxy-D-xylulose 5-phosphate reductoisomerase</fullName>
        <shortName evidence="9">DXP reductoisomerase</shortName>
        <ecNumber evidence="9">1.1.1.267</ecNumber>
    </recommendedName>
    <alternativeName>
        <fullName evidence="9">1-deoxyxylulose-5-phosphate reductoisomerase</fullName>
    </alternativeName>
    <alternativeName>
        <fullName evidence="9">2-C-methyl-D-erythritol 4-phosphate synthase</fullName>
    </alternativeName>
</protein>
<feature type="binding site" evidence="9">
    <location>
        <position position="220"/>
    </location>
    <ligand>
        <name>Mn(2+)</name>
        <dbReference type="ChEBI" id="CHEBI:29035"/>
    </ligand>
</feature>
<keyword evidence="5 9" id="KW-0560">Oxidoreductase</keyword>
<dbReference type="SUPFAM" id="SSF51735">
    <property type="entry name" value="NAD(P)-binding Rossmann-fold domains"/>
    <property type="match status" value="1"/>
</dbReference>
<evidence type="ECO:0000256" key="5">
    <source>
        <dbReference type="ARBA" id="ARBA00023002"/>
    </source>
</evidence>
<feature type="domain" description="1-deoxy-D-xylulose 5-phosphate reductoisomerase C-terminal" evidence="11">
    <location>
        <begin position="145"/>
        <end position="228"/>
    </location>
</feature>
<dbReference type="EMBL" id="CP019646">
    <property type="protein sequence ID" value="AQQ71228.1"/>
    <property type="molecule type" value="Genomic_DNA"/>
</dbReference>
<feature type="binding site" evidence="9">
    <location>
        <position position="123"/>
    </location>
    <ligand>
        <name>NADPH</name>
        <dbReference type="ChEBI" id="CHEBI:57783"/>
    </ligand>
</feature>
<feature type="binding site" evidence="9">
    <location>
        <position position="220"/>
    </location>
    <ligand>
        <name>1-deoxy-D-xylulose 5-phosphate</name>
        <dbReference type="ChEBI" id="CHEBI:57792"/>
    </ligand>
</feature>
<dbReference type="InterPro" id="IPR013644">
    <property type="entry name" value="DXP_reductoisomerase_C"/>
</dbReference>
<feature type="binding site" evidence="9">
    <location>
        <position position="124"/>
    </location>
    <ligand>
        <name>1-deoxy-D-xylulose 5-phosphate</name>
        <dbReference type="ChEBI" id="CHEBI:57792"/>
    </ligand>
</feature>
<dbReference type="HAMAP" id="MF_00183">
    <property type="entry name" value="DXP_reductoisom"/>
    <property type="match status" value="1"/>
</dbReference>
<dbReference type="RefSeq" id="WP_146683424.1">
    <property type="nucleotide sequence ID" value="NZ_CP019646.1"/>
</dbReference>
<keyword evidence="4 9" id="KW-0521">NADP</keyword>
<dbReference type="PIRSF" id="PIRSF006205">
    <property type="entry name" value="Dxp_reductismrs"/>
    <property type="match status" value="1"/>
</dbReference>
<dbReference type="FunFam" id="3.40.50.720:FF:000045">
    <property type="entry name" value="1-deoxy-D-xylulose 5-phosphate reductoisomerase"/>
    <property type="match status" value="1"/>
</dbReference>
<evidence type="ECO:0000313" key="13">
    <source>
        <dbReference type="EMBL" id="AQQ71228.1"/>
    </source>
</evidence>
<dbReference type="GO" id="GO:0070402">
    <property type="term" value="F:NADPH binding"/>
    <property type="evidence" value="ECO:0007669"/>
    <property type="project" value="InterPro"/>
</dbReference>
<comment type="catalytic activity">
    <reaction evidence="8">
        <text>2-C-methyl-D-erythritol 4-phosphate + NADP(+) = 1-deoxy-D-xylulose 5-phosphate + NADPH + H(+)</text>
        <dbReference type="Rhea" id="RHEA:13717"/>
        <dbReference type="ChEBI" id="CHEBI:15378"/>
        <dbReference type="ChEBI" id="CHEBI:57783"/>
        <dbReference type="ChEBI" id="CHEBI:57792"/>
        <dbReference type="ChEBI" id="CHEBI:58262"/>
        <dbReference type="ChEBI" id="CHEBI:58349"/>
        <dbReference type="EC" id="1.1.1.267"/>
    </reaction>
    <physiologicalReaction direction="right-to-left" evidence="8">
        <dbReference type="Rhea" id="RHEA:13719"/>
    </physiologicalReaction>
</comment>
<accession>A0A1Q2MFA1</accession>
<dbReference type="Gene3D" id="1.10.1740.10">
    <property type="match status" value="1"/>
</dbReference>
<feature type="binding site" evidence="9">
    <location>
        <position position="198"/>
    </location>
    <ligand>
        <name>1-deoxy-D-xylulose 5-phosphate</name>
        <dbReference type="ChEBI" id="CHEBI:57792"/>
    </ligand>
</feature>
<evidence type="ECO:0000259" key="10">
    <source>
        <dbReference type="Pfam" id="PF02670"/>
    </source>
</evidence>
<dbReference type="Pfam" id="PF02670">
    <property type="entry name" value="DXP_reductoisom"/>
    <property type="match status" value="1"/>
</dbReference>
<comment type="function">
    <text evidence="9">Catalyzes the NADPH-dependent rearrangement and reduction of 1-deoxy-D-xylulose-5-phosphate (DXP) to 2-C-methyl-D-erythritol 4-phosphate (MEP).</text>
</comment>
<feature type="domain" description="DXP reductoisomerase C-terminal" evidence="12">
    <location>
        <begin position="260"/>
        <end position="376"/>
    </location>
</feature>
<proteinExistence type="inferred from homology"/>
<dbReference type="Pfam" id="PF08436">
    <property type="entry name" value="DXP_redisom_C"/>
    <property type="match status" value="1"/>
</dbReference>
<evidence type="ECO:0000256" key="8">
    <source>
        <dbReference type="ARBA" id="ARBA00048543"/>
    </source>
</evidence>
<dbReference type="InterPro" id="IPR003821">
    <property type="entry name" value="DXP_reductoisomerase"/>
</dbReference>
<dbReference type="OrthoDB" id="9806546at2"/>
<feature type="binding site" evidence="9">
    <location>
        <position position="125"/>
    </location>
    <ligand>
        <name>NADPH</name>
        <dbReference type="ChEBI" id="CHEBI:57783"/>
    </ligand>
</feature>
<dbReference type="SUPFAM" id="SSF55347">
    <property type="entry name" value="Glyceraldehyde-3-phosphate dehydrogenase-like, C-terminal domain"/>
    <property type="match status" value="1"/>
</dbReference>
<dbReference type="GO" id="GO:0016853">
    <property type="term" value="F:isomerase activity"/>
    <property type="evidence" value="ECO:0007669"/>
    <property type="project" value="UniProtKB-KW"/>
</dbReference>
<feature type="binding site" evidence="9">
    <location>
        <position position="14"/>
    </location>
    <ligand>
        <name>NADPH</name>
        <dbReference type="ChEBI" id="CHEBI:57783"/>
    </ligand>
</feature>
<dbReference type="Gene3D" id="3.40.50.720">
    <property type="entry name" value="NAD(P)-binding Rossmann-like Domain"/>
    <property type="match status" value="1"/>
</dbReference>
<evidence type="ECO:0000259" key="12">
    <source>
        <dbReference type="Pfam" id="PF13288"/>
    </source>
</evidence>
<dbReference type="InterPro" id="IPR013512">
    <property type="entry name" value="DXP_reductoisomerase_N"/>
</dbReference>
<feature type="binding site" evidence="9">
    <location>
        <position position="13"/>
    </location>
    <ligand>
        <name>NADPH</name>
        <dbReference type="ChEBI" id="CHEBI:57783"/>
    </ligand>
</feature>
<gene>
    <name evidence="9 13" type="primary">dxr</name>
    <name evidence="13" type="ORF">SMSP2_01594</name>
</gene>
<dbReference type="PANTHER" id="PTHR30525:SF0">
    <property type="entry name" value="1-DEOXY-D-XYLULOSE 5-PHOSPHATE REDUCTOISOMERASE, CHLOROPLASTIC"/>
    <property type="match status" value="1"/>
</dbReference>
<dbReference type="InterPro" id="IPR036291">
    <property type="entry name" value="NAD(P)-bd_dom_sf"/>
</dbReference>
<evidence type="ECO:0000256" key="2">
    <source>
        <dbReference type="ARBA" id="ARBA00006825"/>
    </source>
</evidence>
<evidence type="ECO:0000256" key="7">
    <source>
        <dbReference type="ARBA" id="ARBA00023229"/>
    </source>
</evidence>
<feature type="binding site" evidence="9">
    <location>
        <position position="175"/>
    </location>
    <ligand>
        <name>1-deoxy-D-xylulose 5-phosphate</name>
        <dbReference type="ChEBI" id="CHEBI:57792"/>
    </ligand>
</feature>
<dbReference type="PANTHER" id="PTHR30525">
    <property type="entry name" value="1-DEOXY-D-XYLULOSE 5-PHOSPHATE REDUCTOISOMERASE"/>
    <property type="match status" value="1"/>
</dbReference>
<feature type="binding site" evidence="9">
    <location>
        <position position="151"/>
    </location>
    <ligand>
        <name>Mn(2+)</name>
        <dbReference type="ChEBI" id="CHEBI:29035"/>
    </ligand>
</feature>
<dbReference type="KEGG" id="pbas:SMSP2_01594"/>
<feature type="binding site" evidence="9">
    <location>
        <position position="211"/>
    </location>
    <ligand>
        <name>1-deoxy-D-xylulose 5-phosphate</name>
        <dbReference type="ChEBI" id="CHEBI:57792"/>
    </ligand>
</feature>
<feature type="binding site" evidence="9">
    <location>
        <position position="216"/>
    </location>
    <ligand>
        <name>1-deoxy-D-xylulose 5-phosphate</name>
        <dbReference type="ChEBI" id="CHEBI:57792"/>
    </ligand>
</feature>
<comment type="pathway">
    <text evidence="1 9">Isoprenoid biosynthesis; isopentenyl diphosphate biosynthesis via DXP pathway; isopentenyl diphosphate from 1-deoxy-D-xylulose 5-phosphate: step 1/6.</text>
</comment>
<dbReference type="InterPro" id="IPR026877">
    <property type="entry name" value="DXPR_C"/>
</dbReference>
<dbReference type="GO" id="GO:0030604">
    <property type="term" value="F:1-deoxy-D-xylulose-5-phosphate reductoisomerase activity"/>
    <property type="evidence" value="ECO:0007669"/>
    <property type="project" value="UniProtKB-UniRule"/>
</dbReference>
<evidence type="ECO:0000313" key="14">
    <source>
        <dbReference type="Proteomes" id="UP000188181"/>
    </source>
</evidence>
<keyword evidence="9" id="KW-0460">Magnesium</keyword>
<keyword evidence="14" id="KW-1185">Reference proteome</keyword>
<dbReference type="NCBIfam" id="TIGR00243">
    <property type="entry name" value="Dxr"/>
    <property type="match status" value="1"/>
</dbReference>
<keyword evidence="7 9" id="KW-0414">Isoprene biosynthesis</keyword>
<feature type="binding site" evidence="9">
    <location>
        <position position="204"/>
    </location>
    <ligand>
        <name>NADPH</name>
        <dbReference type="ChEBI" id="CHEBI:57783"/>
    </ligand>
</feature>
<sequence length="392" mass="42129">MVNRIAILGSTGSIGKNAVSVIEALGDDYCVTALTANSSVEVLAHQARRLGVKYAGITDARYTDRLAQLLEGSGVEILSGPDCLVQIAGMDCVDTILTAVVGSVGLKGVLEGARAGKRLAIANKEPLVVAGHLLTETARRSGAQIIPVDSEHSAIFQAMQAGTKDEVDKIILTSSGGPFRNYTEEEMAKAGISDALNHPKWDMGPKISIDSATMMNKALEVIEARWLFDMPVDKIDVLIHPEAIIHSLVEFVDGSVIAQMGAPDMCLPIQYAITYPQRVKGIAGRIDFARLGQMNFASPNTDVFKSLRLCFEVASAPDSAAAVFNAANEAAVELFLAGSIGFTDIVDLVEDTLESHSPAADLELEELIEYDRWAREKVFHQDCKKHRSYAGN</sequence>
<reference evidence="14" key="1">
    <citation type="submission" date="2017-02" db="EMBL/GenBank/DDBJ databases">
        <title>Comparative genomics and description of representatives of a novel lineage of planctomycetes thriving in anoxic sediments.</title>
        <authorList>
            <person name="Spring S."/>
            <person name="Bunk B."/>
            <person name="Sproer C."/>
        </authorList>
    </citation>
    <scope>NUCLEOTIDE SEQUENCE [LARGE SCALE GENOMIC DNA]</scope>
    <source>
        <strain evidence="14">SM-Chi-D1</strain>
    </source>
</reference>
<comment type="caution">
    <text evidence="9">Lacks conserved residue(s) required for the propagation of feature annotation.</text>
</comment>
<feature type="binding site" evidence="9">
    <location>
        <position position="217"/>
    </location>
    <ligand>
        <name>1-deoxy-D-xylulose 5-phosphate</name>
        <dbReference type="ChEBI" id="CHEBI:57792"/>
    </ligand>
</feature>
<name>A0A1Q2MFA1_9BACT</name>
<dbReference type="SUPFAM" id="SSF69055">
    <property type="entry name" value="1-deoxy-D-xylulose-5-phosphate reductoisomerase, C-terminal domain"/>
    <property type="match status" value="1"/>
</dbReference>
<dbReference type="AlphaFoldDB" id="A0A1Q2MFA1"/>
<dbReference type="UniPathway" id="UPA00056">
    <property type="reaction ID" value="UER00092"/>
</dbReference>
<comment type="cofactor">
    <cofactor evidence="9">
        <name>Mg(2+)</name>
        <dbReference type="ChEBI" id="CHEBI:18420"/>
    </cofactor>
    <cofactor evidence="9">
        <name>Mn(2+)</name>
        <dbReference type="ChEBI" id="CHEBI:29035"/>
    </cofactor>
</comment>
<evidence type="ECO:0000256" key="1">
    <source>
        <dbReference type="ARBA" id="ARBA00005094"/>
    </source>
</evidence>
<evidence type="ECO:0000256" key="4">
    <source>
        <dbReference type="ARBA" id="ARBA00022857"/>
    </source>
</evidence>
<feature type="binding site" evidence="9">
    <location>
        <position position="11"/>
    </location>
    <ligand>
        <name>NADPH</name>
        <dbReference type="ChEBI" id="CHEBI:57783"/>
    </ligand>
</feature>
<dbReference type="GO" id="GO:0051484">
    <property type="term" value="P:isopentenyl diphosphate biosynthetic process, methylerythritol 4-phosphate pathway involved in terpenoid biosynthetic process"/>
    <property type="evidence" value="ECO:0007669"/>
    <property type="project" value="TreeGrafter"/>
</dbReference>
<organism evidence="13 14">
    <name type="scientific">Limihaloglobus sulfuriphilus</name>
    <dbReference type="NCBI Taxonomy" id="1851148"/>
    <lineage>
        <taxon>Bacteria</taxon>
        <taxon>Pseudomonadati</taxon>
        <taxon>Planctomycetota</taxon>
        <taxon>Phycisphaerae</taxon>
        <taxon>Sedimentisphaerales</taxon>
        <taxon>Sedimentisphaeraceae</taxon>
        <taxon>Limihaloglobus</taxon>
    </lineage>
</organism>
<feature type="binding site" evidence="9">
    <location>
        <position position="151"/>
    </location>
    <ligand>
        <name>1-deoxy-D-xylulose 5-phosphate</name>
        <dbReference type="ChEBI" id="CHEBI:57792"/>
    </ligand>
</feature>
<feature type="binding site" evidence="9">
    <location>
        <position position="150"/>
    </location>
    <ligand>
        <name>1-deoxy-D-xylulose 5-phosphate</name>
        <dbReference type="ChEBI" id="CHEBI:57792"/>
    </ligand>
</feature>
<evidence type="ECO:0000256" key="3">
    <source>
        <dbReference type="ARBA" id="ARBA00022723"/>
    </source>
</evidence>
<dbReference type="EC" id="1.1.1.267" evidence="9"/>
<dbReference type="GO" id="GO:0030145">
    <property type="term" value="F:manganese ion binding"/>
    <property type="evidence" value="ECO:0007669"/>
    <property type="project" value="TreeGrafter"/>
</dbReference>
<dbReference type="Proteomes" id="UP000188181">
    <property type="component" value="Chromosome"/>
</dbReference>
<keyword evidence="13" id="KW-0413">Isomerase</keyword>
<keyword evidence="6 9" id="KW-0464">Manganese</keyword>
<comment type="similarity">
    <text evidence="2 9">Belongs to the DXR family.</text>
</comment>